<dbReference type="GO" id="GO:0098542">
    <property type="term" value="P:defense response to other organism"/>
    <property type="evidence" value="ECO:0007669"/>
    <property type="project" value="InterPro"/>
</dbReference>
<accession>A0A5N5N4P6</accession>
<keyword evidence="3 6" id="KW-1133">Transmembrane helix</keyword>
<dbReference type="SUPFAM" id="SSF117070">
    <property type="entry name" value="LEA14-like"/>
    <property type="match status" value="1"/>
</dbReference>
<feature type="transmembrane region" description="Helical" evidence="6">
    <location>
        <begin position="100"/>
        <end position="123"/>
    </location>
</feature>
<feature type="compositionally biased region" description="Basic and acidic residues" evidence="5">
    <location>
        <begin position="1"/>
        <end position="11"/>
    </location>
</feature>
<dbReference type="InterPro" id="IPR044839">
    <property type="entry name" value="NDR1-like"/>
</dbReference>
<feature type="region of interest" description="Disordered" evidence="5">
    <location>
        <begin position="1"/>
        <end position="57"/>
    </location>
</feature>
<dbReference type="PANTHER" id="PTHR31234">
    <property type="entry name" value="LATE EMBRYOGENESIS ABUNDANT (LEA) HYDROXYPROLINE-RICH GLYCOPROTEIN FAMILY"/>
    <property type="match status" value="1"/>
</dbReference>
<proteinExistence type="predicted"/>
<dbReference type="Pfam" id="PF03168">
    <property type="entry name" value="LEA_2"/>
    <property type="match status" value="1"/>
</dbReference>
<dbReference type="InterPro" id="IPR004864">
    <property type="entry name" value="LEA_2"/>
</dbReference>
<reference evidence="9" key="1">
    <citation type="journal article" date="2019" name="Gigascience">
        <title>De novo genome assembly of the endangered Acer yangbiense, a plant species with extremely small populations endemic to Yunnan Province, China.</title>
        <authorList>
            <person name="Yang J."/>
            <person name="Wariss H.M."/>
            <person name="Tao L."/>
            <person name="Zhang R."/>
            <person name="Yun Q."/>
            <person name="Hollingsworth P."/>
            <person name="Dao Z."/>
            <person name="Luo G."/>
            <person name="Guo H."/>
            <person name="Ma Y."/>
            <person name="Sun W."/>
        </authorList>
    </citation>
    <scope>NUCLEOTIDE SEQUENCE [LARGE SCALE GENOMIC DNA]</scope>
    <source>
        <strain evidence="9">cv. br00</strain>
    </source>
</reference>
<comment type="subcellular location">
    <subcellularLocation>
        <location evidence="1">Membrane</location>
        <topology evidence="1">Single-pass membrane protein</topology>
    </subcellularLocation>
</comment>
<keyword evidence="4 6" id="KW-0472">Membrane</keyword>
<dbReference type="Proteomes" id="UP000326939">
    <property type="component" value="Chromosome 4"/>
</dbReference>
<evidence type="ECO:0000256" key="5">
    <source>
        <dbReference type="SAM" id="MobiDB-lite"/>
    </source>
</evidence>
<evidence type="ECO:0000313" key="8">
    <source>
        <dbReference type="EMBL" id="KAB5561623.1"/>
    </source>
</evidence>
<evidence type="ECO:0000256" key="2">
    <source>
        <dbReference type="ARBA" id="ARBA00022692"/>
    </source>
</evidence>
<evidence type="ECO:0000259" key="7">
    <source>
        <dbReference type="Pfam" id="PF03168"/>
    </source>
</evidence>
<comment type="caution">
    <text evidence="8">The sequence shown here is derived from an EMBL/GenBank/DDBJ whole genome shotgun (WGS) entry which is preliminary data.</text>
</comment>
<dbReference type="AlphaFoldDB" id="A0A5N5N4P6"/>
<evidence type="ECO:0000313" key="9">
    <source>
        <dbReference type="Proteomes" id="UP000326939"/>
    </source>
</evidence>
<name>A0A5N5N4P6_9ROSI</name>
<dbReference type="GO" id="GO:0005886">
    <property type="term" value="C:plasma membrane"/>
    <property type="evidence" value="ECO:0007669"/>
    <property type="project" value="TreeGrafter"/>
</dbReference>
<feature type="domain" description="Late embryogenesis abundant protein LEA-2 subgroup" evidence="7">
    <location>
        <begin position="155"/>
        <end position="258"/>
    </location>
</feature>
<gene>
    <name evidence="8" type="ORF">DKX38_006580</name>
</gene>
<keyword evidence="9" id="KW-1185">Reference proteome</keyword>
<evidence type="ECO:0000256" key="1">
    <source>
        <dbReference type="ARBA" id="ARBA00004167"/>
    </source>
</evidence>
<dbReference type="Gene3D" id="2.60.40.1820">
    <property type="match status" value="1"/>
</dbReference>
<organism evidence="8 9">
    <name type="scientific">Salix brachista</name>
    <dbReference type="NCBI Taxonomy" id="2182728"/>
    <lineage>
        <taxon>Eukaryota</taxon>
        <taxon>Viridiplantae</taxon>
        <taxon>Streptophyta</taxon>
        <taxon>Embryophyta</taxon>
        <taxon>Tracheophyta</taxon>
        <taxon>Spermatophyta</taxon>
        <taxon>Magnoliopsida</taxon>
        <taxon>eudicotyledons</taxon>
        <taxon>Gunneridae</taxon>
        <taxon>Pentapetalae</taxon>
        <taxon>rosids</taxon>
        <taxon>fabids</taxon>
        <taxon>Malpighiales</taxon>
        <taxon>Salicaceae</taxon>
        <taxon>Saliceae</taxon>
        <taxon>Salix</taxon>
    </lineage>
</organism>
<sequence>MADRVHPRDDSPPQTTEFKPPPAAAPLQEEHDQAHKYPQSPTKPDAPQSEKPVSTPRGTYVIQIPKDQVYRVPPPDNAKRYERLSRRKPSRSPCCCCLCWLLALLTALFFLIGVAAAVFYFVFRPESPDYSVERLSISGFNLTSSRWVSPEFDVTVRANNPNDKIGIYYKKGSSVDVYYDSVKLATGSLPSFYQGTNNVTVFVTPLKGSAVELTSRDRTAMIGEASKGRVPFKLALRAPVKIKVGPVETWEITVKVDCDITVDNLTAAAEIRSKKCDYGVDLW</sequence>
<evidence type="ECO:0000256" key="4">
    <source>
        <dbReference type="ARBA" id="ARBA00023136"/>
    </source>
</evidence>
<keyword evidence="2 6" id="KW-0812">Transmembrane</keyword>
<protein>
    <recommendedName>
        <fullName evidence="7">Late embryogenesis abundant protein LEA-2 subgroup domain-containing protein</fullName>
    </recommendedName>
</protein>
<dbReference type="PANTHER" id="PTHR31234:SF72">
    <property type="entry name" value="NDR1_HIN1-LIKE PROTEIN 6"/>
    <property type="match status" value="1"/>
</dbReference>
<dbReference type="EMBL" id="VDCV01000004">
    <property type="protein sequence ID" value="KAB5561623.1"/>
    <property type="molecule type" value="Genomic_DNA"/>
</dbReference>
<evidence type="ECO:0000256" key="6">
    <source>
        <dbReference type="SAM" id="Phobius"/>
    </source>
</evidence>
<evidence type="ECO:0000256" key="3">
    <source>
        <dbReference type="ARBA" id="ARBA00022989"/>
    </source>
</evidence>